<dbReference type="EMBL" id="JBKAMQ010000002">
    <property type="protein sequence ID" value="MFN6509133.1"/>
    <property type="molecule type" value="Genomic_DNA"/>
</dbReference>
<gene>
    <name evidence="1" type="ORF">ACK3FC_18450</name>
</gene>
<evidence type="ECO:0000313" key="2">
    <source>
        <dbReference type="Proteomes" id="UP001635788"/>
    </source>
</evidence>
<organism evidence="1 2">
    <name type="scientific">Xanthomonas translucens pv. translucens</name>
    <dbReference type="NCBI Taxonomy" id="134875"/>
    <lineage>
        <taxon>Bacteria</taxon>
        <taxon>Pseudomonadati</taxon>
        <taxon>Pseudomonadota</taxon>
        <taxon>Gammaproteobacteria</taxon>
        <taxon>Lysobacterales</taxon>
        <taxon>Lysobacteraceae</taxon>
        <taxon>Xanthomonas</taxon>
        <taxon>Xanthomonas translucens group</taxon>
    </lineage>
</organism>
<dbReference type="RefSeq" id="WP_153476829.1">
    <property type="nucleotide sequence ID" value="NZ_CP064004.1"/>
</dbReference>
<sequence>MDGGDGAGAQILPVPVPVPASQRLRAMAARLRTGRLGDLIAAARRVRTSLAAQTA</sequence>
<proteinExistence type="predicted"/>
<accession>A0ABW9KZB3</accession>
<keyword evidence="2" id="KW-1185">Reference proteome</keyword>
<comment type="caution">
    <text evidence="1">The sequence shown here is derived from an EMBL/GenBank/DDBJ whole genome shotgun (WGS) entry which is preliminary data.</text>
</comment>
<protein>
    <submittedName>
        <fullName evidence="1">Uncharacterized protein</fullName>
    </submittedName>
</protein>
<dbReference type="Proteomes" id="UP001635788">
    <property type="component" value="Unassembled WGS sequence"/>
</dbReference>
<reference evidence="1 2" key="1">
    <citation type="submission" date="2024-12" db="EMBL/GenBank/DDBJ databases">
        <authorList>
            <person name="Alaofin S."/>
            <person name="Velasco D."/>
            <person name="Li D."/>
            <person name="Baldwin T."/>
            <person name="Liu Z."/>
            <person name="Schachterle J.K."/>
        </authorList>
    </citation>
    <scope>NUCLEOTIDE SEQUENCE [LARGE SCALE GENOMIC DNA]</scope>
    <source>
        <strain evidence="1 2">B1</strain>
    </source>
</reference>
<evidence type="ECO:0000313" key="1">
    <source>
        <dbReference type="EMBL" id="MFN6509133.1"/>
    </source>
</evidence>
<name>A0ABW9KZB3_XANCT</name>